<keyword evidence="3" id="KW-1185">Reference proteome</keyword>
<proteinExistence type="predicted"/>
<evidence type="ECO:0000313" key="2">
    <source>
        <dbReference type="EMBL" id="MCW8107607.1"/>
    </source>
</evidence>
<protein>
    <submittedName>
        <fullName evidence="2">Acyl-protein synthetase</fullName>
    </submittedName>
</protein>
<accession>A0ABT3P4B4</accession>
<dbReference type="Pfam" id="PF04443">
    <property type="entry name" value="LuxE"/>
    <property type="match status" value="1"/>
</dbReference>
<dbReference type="RefSeq" id="WP_265616314.1">
    <property type="nucleotide sequence ID" value="NZ_JAPFRD010000005.1"/>
</dbReference>
<comment type="caution">
    <text evidence="2">The sequence shown here is derived from an EMBL/GenBank/DDBJ whole genome shotgun (WGS) entry which is preliminary data.</text>
</comment>
<evidence type="ECO:0000259" key="1">
    <source>
        <dbReference type="Pfam" id="PF04443"/>
    </source>
</evidence>
<sequence length="363" mass="40856">MSESSYQQYLGTLFEAGTNTIDQSQKSAILLECFRFLHQHHYANCEEYQRITSLSQVKFDRYEDLPFLAVRLFKLYELKSVPQTEVFKTLSSSGTTGQTPARIFLDKQTSARQSKVLVNIMQSFIGKQRLPMLIIDSPAVLKNHTLSARGAGIQGMAFFGRDHTYALNEDMSLNVDAITQFSEKHQGKPVLLFGFTFMVWLHFIKALQQRNLQLPFTDGVLIHSGGWKKLTEQQVSNQVFKETLKEVTGIAKVHNFYGMAEQVGSVFVECEKGHLHAPPFADILIRNPYTLEPQSNGESGLIQVLSMIPTSYPGYSLLTEDMGTVLGEDNCDCGRLGRFFRVEGRLPKTEMRGCSDTAGSTHE</sequence>
<dbReference type="EMBL" id="JAPFRD010000005">
    <property type="protein sequence ID" value="MCW8107607.1"/>
    <property type="molecule type" value="Genomic_DNA"/>
</dbReference>
<dbReference type="Gene3D" id="3.40.50.12780">
    <property type="entry name" value="N-terminal domain of ligase-like"/>
    <property type="match status" value="1"/>
</dbReference>
<dbReference type="InterPro" id="IPR042099">
    <property type="entry name" value="ANL_N_sf"/>
</dbReference>
<dbReference type="Proteomes" id="UP001142810">
    <property type="component" value="Unassembled WGS sequence"/>
</dbReference>
<reference evidence="2" key="1">
    <citation type="submission" date="2022-11" db="EMBL/GenBank/DDBJ databases">
        <title>Alteromonas sp. nov., isolated from sea water of the Qingdao.</title>
        <authorList>
            <person name="Wang Q."/>
        </authorList>
    </citation>
    <scope>NUCLEOTIDE SEQUENCE</scope>
    <source>
        <strain evidence="2">ASW11-7</strain>
    </source>
</reference>
<name>A0ABT3P4B4_9ALTE</name>
<gene>
    <name evidence="2" type="ORF">OPS25_03690</name>
</gene>
<feature type="domain" description="Acyl-protein synthetase LuxE" evidence="1">
    <location>
        <begin position="25"/>
        <end position="357"/>
    </location>
</feature>
<organism evidence="2 3">
    <name type="scientific">Alteromonas aquimaris</name>
    <dbReference type="NCBI Taxonomy" id="2998417"/>
    <lineage>
        <taxon>Bacteria</taxon>
        <taxon>Pseudomonadati</taxon>
        <taxon>Pseudomonadota</taxon>
        <taxon>Gammaproteobacteria</taxon>
        <taxon>Alteromonadales</taxon>
        <taxon>Alteromonadaceae</taxon>
        <taxon>Alteromonas/Salinimonas group</taxon>
        <taxon>Alteromonas</taxon>
    </lineage>
</organism>
<evidence type="ECO:0000313" key="3">
    <source>
        <dbReference type="Proteomes" id="UP001142810"/>
    </source>
</evidence>
<dbReference type="InterPro" id="IPR007534">
    <property type="entry name" value="LuxE"/>
</dbReference>